<evidence type="ECO:0000313" key="1">
    <source>
        <dbReference type="EnsemblMetazoa" id="XP_022658459"/>
    </source>
</evidence>
<name>A0A7M7JX80_VARDE</name>
<evidence type="ECO:0000313" key="2">
    <source>
        <dbReference type="Proteomes" id="UP000594260"/>
    </source>
</evidence>
<dbReference type="KEGG" id="vde:111249181"/>
<accession>A0A7M7JX80</accession>
<reference evidence="1" key="1">
    <citation type="submission" date="2021-01" db="UniProtKB">
        <authorList>
            <consortium name="EnsemblMetazoa"/>
        </authorList>
    </citation>
    <scope>IDENTIFICATION</scope>
</reference>
<dbReference type="EnsemblMetazoa" id="XM_022802724">
    <property type="protein sequence ID" value="XP_022658459"/>
    <property type="gene ID" value="LOC111249181"/>
</dbReference>
<proteinExistence type="predicted"/>
<dbReference type="RefSeq" id="XP_022658459.1">
    <property type="nucleotide sequence ID" value="XM_022802724.1"/>
</dbReference>
<protein>
    <submittedName>
        <fullName evidence="1">Uncharacterized protein</fullName>
    </submittedName>
</protein>
<organism evidence="1 2">
    <name type="scientific">Varroa destructor</name>
    <name type="common">Honeybee mite</name>
    <dbReference type="NCBI Taxonomy" id="109461"/>
    <lineage>
        <taxon>Eukaryota</taxon>
        <taxon>Metazoa</taxon>
        <taxon>Ecdysozoa</taxon>
        <taxon>Arthropoda</taxon>
        <taxon>Chelicerata</taxon>
        <taxon>Arachnida</taxon>
        <taxon>Acari</taxon>
        <taxon>Parasitiformes</taxon>
        <taxon>Mesostigmata</taxon>
        <taxon>Gamasina</taxon>
        <taxon>Dermanyssoidea</taxon>
        <taxon>Varroidae</taxon>
        <taxon>Varroa</taxon>
    </lineage>
</organism>
<dbReference type="Proteomes" id="UP000594260">
    <property type="component" value="Unplaced"/>
</dbReference>
<keyword evidence="2" id="KW-1185">Reference proteome</keyword>
<dbReference type="GeneID" id="111249181"/>
<dbReference type="AlphaFoldDB" id="A0A7M7JX80"/>
<dbReference type="InParanoid" id="A0A7M7JX80"/>
<sequence length="250" mass="28043">MLTAVFISDEMHRRTNGRMDRETDGAARKSDQTRCPYLTEVNLIKSKNRKTRNRLVALGWQHQSVSASQASDICTLSGPTSGVITPYNKLKLSATSKQRLAAASGWDLRVFWMPFSMFWANRSHRRSRSRSFPALRPQPPRKIMFTNYFAFRGCRRFAGCYQVDVPHQKWSSVAVDRQLVRSAGCAVCLFVATTVADVSRNVTAAMSMSVLISTAPSALLFRPSVSARAYVRLCVWIRISVVRSPAESSV</sequence>